<organism evidence="3 4">
    <name type="scientific">Thraustotheca clavata</name>
    <dbReference type="NCBI Taxonomy" id="74557"/>
    <lineage>
        <taxon>Eukaryota</taxon>
        <taxon>Sar</taxon>
        <taxon>Stramenopiles</taxon>
        <taxon>Oomycota</taxon>
        <taxon>Saprolegniomycetes</taxon>
        <taxon>Saprolegniales</taxon>
        <taxon>Achlyaceae</taxon>
        <taxon>Thraustotheca</taxon>
    </lineage>
</organism>
<keyword evidence="4" id="KW-1185">Reference proteome</keyword>
<dbReference type="EMBL" id="JNBS01000246">
    <property type="protein sequence ID" value="OQS07364.1"/>
    <property type="molecule type" value="Genomic_DNA"/>
</dbReference>
<reference evidence="3 4" key="1">
    <citation type="journal article" date="2014" name="Genome Biol. Evol.">
        <title>The secreted proteins of Achlya hypogyna and Thraustotheca clavata identify the ancestral oomycete secretome and reveal gene acquisitions by horizontal gene transfer.</title>
        <authorList>
            <person name="Misner I."/>
            <person name="Blouin N."/>
            <person name="Leonard G."/>
            <person name="Richards T.A."/>
            <person name="Lane C.E."/>
        </authorList>
    </citation>
    <scope>NUCLEOTIDE SEQUENCE [LARGE SCALE GENOMIC DNA]</scope>
    <source>
        <strain evidence="3 4">ATCC 34112</strain>
    </source>
</reference>
<dbReference type="OrthoDB" id="1562405at2759"/>
<evidence type="ECO:0000256" key="1">
    <source>
        <dbReference type="SAM" id="MobiDB-lite"/>
    </source>
</evidence>
<keyword evidence="2" id="KW-1133">Transmembrane helix</keyword>
<dbReference type="Pfam" id="PF10344">
    <property type="entry name" value="Hobbit"/>
    <property type="match status" value="2"/>
</dbReference>
<gene>
    <name evidence="3" type="ORF">THRCLA_00623</name>
</gene>
<keyword evidence="2" id="KW-0472">Membrane</keyword>
<name>A0A1W0AAP8_9STRA</name>
<feature type="region of interest" description="Disordered" evidence="1">
    <location>
        <begin position="2198"/>
        <end position="2229"/>
    </location>
</feature>
<dbReference type="PANTHER" id="PTHR15678">
    <property type="entry name" value="ANTIGEN MLAA-22-RELATED"/>
    <property type="match status" value="1"/>
</dbReference>
<dbReference type="InterPro" id="IPR045167">
    <property type="entry name" value="Hobbit"/>
</dbReference>
<dbReference type="Proteomes" id="UP000243217">
    <property type="component" value="Unassembled WGS sequence"/>
</dbReference>
<accession>A0A1W0AAP8</accession>
<dbReference type="STRING" id="74557.A0A1W0AAP8"/>
<evidence type="ECO:0000313" key="3">
    <source>
        <dbReference type="EMBL" id="OQS07364.1"/>
    </source>
</evidence>
<dbReference type="PANTHER" id="PTHR15678:SF6">
    <property type="entry name" value="BRIDGE-LIKE LIPID TRANSFER PROTEIN FAMILY MEMBER 2"/>
    <property type="match status" value="1"/>
</dbReference>
<comment type="caution">
    <text evidence="3">The sequence shown here is derived from an EMBL/GenBank/DDBJ whole genome shotgun (WGS) entry which is preliminary data.</text>
</comment>
<proteinExistence type="predicted"/>
<sequence length="2229" mass="253690">MLREVFVGIGALFVLRVIVEMVVNWGVRRVSGLLKDIKIDEMTRVSMNVKLVRFRMWQHLWMFVKTPSREFLLRLMVSSIEITVMKCSKIAEKRNSMLEILQFLDGMQLPTHPCWTACLPNIQRYSYLAQFVHLLNISLPKIDVKILEDGKNAVEMHNASLEIHAHLDKKKESLIVAISIASKTPLSIRTNLATINLCNACINVAIPLSLGSQQPQIPIPHEVSVSIGSLEIDLPSLSKLPSLQVSSPSLSADEKFLLLRLCNELLPNNITLSCNLFSLEVHHANHIFNATICQLILASNRELPVLNESCRKWCLEMAKICTTTDPSRPPLVAITSFILGVDAITPPSRSIAVKLSGEIKKCIITVHDGLEHWVSYASSLVCCSESKPAAPLTSLALDFQFKVIHTCVKAISRKSLPLDDPSYNAPSLEIRIDEVSVSLFPKSMIGVRSLVEIRLSRFGLWIEWEQPKHAISVDTIRLFLDPLDSILHGSSAPANVEMEAEWVQVQYSREALAAIGGLFDLIFFIAQQPLRMLFKVSKPTGSANIPSKRVLLDAFSRQKRLYNIIDFHGVVKRIIAIFPVTCAGETTLEHLSVDEMVITTDGSAKRYLIQFHSIKATTATQYTPYLTVEDFAIEETLVRSSSVVDLYAGNVNVEWNPLLQLRMLVIVQHVVLSTYNMLFQLFHAYSQFAAPNHSQYKYGVNASLYNSEIYSQCKEQLLFLLSASGDKLHRLMAEKICVSLPDYDICMRLNSFGGDDLPDLWSFGGISIDWQNETLLSIADLSARHTLDGRANYVLGEFESMLRQRRRYIIPEAPPTGEEGFLITAQGIQVQLVYQFFGPMIELGALFQNHALALCTALSKELAVYWRPQSELAHKYFTQFAEPVMPCIWLDVHDIAITGFDNPMEQWLCQMQGIWLEDQIEQEVRRQVIEEQWNSLKLTNVHMLADDSYQDMTKVRLEKNSSLYIQRVKQRPSLPPQHRIHLKIGSVSGTIHLDGDETSAIRKLRELDEATSSIQEALRLSSNHCGCFRPSFDALIAPKLDLKVDALSLELRGSTPISIQQLNVQGDTIIALLTIPRDMNSLINVKLGPKYDVQINVLQKDPKIYFDLVVTLQQASINYAPRINPILMELVQDFQRILAVFIPESIAYWDTIRAFFHGKCQVDLQDTTVRLLGLNQDYIQLNIQKVLLEYKYQEFGIHVSKLRCKIEPLGFGNILDLYQLKCCIRLDWNALSKNHYLMPREFTYLDEFHHVQKHVLMPISIDKFASKSLSLSITCSVYTSEKKEMPFILLYGKSVEWLLHFYLHYARAFSLPSRTRHSHAVQKVPLNMILNHIEFLALESIDFAGLDIALYYSDQSPLGCRWSFRDVFLSCAITKKDIKTLAESLEAHMMKILPKIVLHDVVFCLGEMHWRVCTLSTGSRGEAFVDLGQVYIDMDRTQHSPMTPTIEKQRKKIAQLLCTSEVKPKTPVGPTQQKSIMEFFEIKGDEHLLKNRTSSIQETKEETKQDIEFEKTPITEVHLDCLLCVLFNEPRVFSTLETIETLIGIGDEWFTFFHDLLPDLFEVKMNKFEQYPPACPQIIGDQTTPTEHSLMELLEQGKKREVRISSANDVKEDSSYYVPSDDFKTLVRVKLIDLQVFALGDRQMGTIVLAIPLANMTHSIDLENNTENAIVDIHRIFLFTSSLDVDVAHRQWLKLQSDGLYCESSAALLRKVIQASDPQHCYIEITRLLSTVHQVEVNIPIIDITIDMESKQILTDLIALYTKSITEKITKYKQEATAREIAQHLEPNSTLLSLSLQELWQKERNLKWDLQLLRWQETCRSGYNRERFNDSDRTPKKNSVHFRRRLSAHFSNEASTPEDPFTILLEKIQDELNKTSHAFEQVYQQYRQSQHVRPTIELSFVLSTATVLLRSSSCDILRIVNDGLALTITQFEDQSGNISCKIASLSATNLLPQTAYPELLNRAPSTPISISFENLVDMDTMIRIDAEIAAPVGGITVIQHFEVNVQPLQVCLTYDLITQCATFFSARGPSSSRRNEEDEIRNQFLAPATSLSNSSVLRPFRKAISKSIEEKPSEWNEDVAEMAQRATKNMTFKHIRLGTIQVVVNYKSSKASNIHHDHLEEMRGFDLKIHALVYTDKTCTLDELLVRIRRDIILDILSQVGRNFNNIGIFLKERLDISRWADKGNYLSPERNFQLELQSPTTKKSKKRFSFIRPLKSKSSALSPPSPSN</sequence>
<feature type="transmembrane region" description="Helical" evidence="2">
    <location>
        <begin position="6"/>
        <end position="27"/>
    </location>
</feature>
<keyword evidence="2" id="KW-0812">Transmembrane</keyword>
<evidence type="ECO:0000313" key="4">
    <source>
        <dbReference type="Proteomes" id="UP000243217"/>
    </source>
</evidence>
<evidence type="ECO:0000256" key="2">
    <source>
        <dbReference type="SAM" id="Phobius"/>
    </source>
</evidence>
<protein>
    <submittedName>
        <fullName evidence="3">Uncharacterized protein</fullName>
    </submittedName>
</protein>